<evidence type="ECO:0000256" key="9">
    <source>
        <dbReference type="ARBA" id="ARBA00023136"/>
    </source>
</evidence>
<evidence type="ECO:0000256" key="6">
    <source>
        <dbReference type="ARBA" id="ARBA00022737"/>
    </source>
</evidence>
<evidence type="ECO:0000313" key="19">
    <source>
        <dbReference type="EMBL" id="ROI36412.1"/>
    </source>
</evidence>
<keyword evidence="5 17" id="KW-0812">Transmembrane</keyword>
<proteinExistence type="predicted"/>
<accession>A0A3N0XL71</accession>
<feature type="compositionally biased region" description="Basic residues" evidence="16">
    <location>
        <begin position="24"/>
        <end position="44"/>
    </location>
</feature>
<dbReference type="InterPro" id="IPR000504">
    <property type="entry name" value="RRM_dom"/>
</dbReference>
<dbReference type="GO" id="GO:0003723">
    <property type="term" value="F:RNA binding"/>
    <property type="evidence" value="ECO:0007669"/>
    <property type="project" value="UniProtKB-UniRule"/>
</dbReference>
<evidence type="ECO:0000256" key="15">
    <source>
        <dbReference type="PROSITE-ProRule" id="PRU00176"/>
    </source>
</evidence>
<evidence type="ECO:0000256" key="7">
    <source>
        <dbReference type="ARBA" id="ARBA00022884"/>
    </source>
</evidence>
<dbReference type="SMART" id="SM00360">
    <property type="entry name" value="RRM"/>
    <property type="match status" value="2"/>
</dbReference>
<dbReference type="FunFam" id="3.30.70.330:FF:000097">
    <property type="entry name" value="U2 snRNP auxiliary factor large subunit"/>
    <property type="match status" value="1"/>
</dbReference>
<evidence type="ECO:0000256" key="3">
    <source>
        <dbReference type="ARBA" id="ARBA00016053"/>
    </source>
</evidence>
<keyword evidence="6" id="KW-0677">Repeat</keyword>
<dbReference type="FunFam" id="3.30.70.330:FF:000074">
    <property type="entry name" value="U2 snRNP auxiliary factor large subunit"/>
    <property type="match status" value="1"/>
</dbReference>
<feature type="compositionally biased region" description="Basic and acidic residues" evidence="16">
    <location>
        <begin position="7"/>
        <end position="23"/>
    </location>
</feature>
<evidence type="ECO:0000256" key="1">
    <source>
        <dbReference type="ARBA" id="ARBA00004123"/>
    </source>
</evidence>
<keyword evidence="10" id="KW-0508">mRNA splicing</keyword>
<organism evidence="19 20">
    <name type="scientific">Anabarilius grahami</name>
    <name type="common">Kanglang fish</name>
    <name type="synonym">Barilius grahami</name>
    <dbReference type="NCBI Taxonomy" id="495550"/>
    <lineage>
        <taxon>Eukaryota</taxon>
        <taxon>Metazoa</taxon>
        <taxon>Chordata</taxon>
        <taxon>Craniata</taxon>
        <taxon>Vertebrata</taxon>
        <taxon>Euteleostomi</taxon>
        <taxon>Actinopterygii</taxon>
        <taxon>Neopterygii</taxon>
        <taxon>Teleostei</taxon>
        <taxon>Ostariophysi</taxon>
        <taxon>Cypriniformes</taxon>
        <taxon>Xenocyprididae</taxon>
        <taxon>Xenocypridinae</taxon>
        <taxon>Xenocypridinae incertae sedis</taxon>
        <taxon>Anabarilius</taxon>
    </lineage>
</organism>
<dbReference type="Gene3D" id="1.20.140.150">
    <property type="match status" value="1"/>
</dbReference>
<evidence type="ECO:0000256" key="2">
    <source>
        <dbReference type="ARBA" id="ARBA00004141"/>
    </source>
</evidence>
<evidence type="ECO:0000256" key="5">
    <source>
        <dbReference type="ARBA" id="ARBA00022692"/>
    </source>
</evidence>
<reference evidence="19 20" key="1">
    <citation type="submission" date="2018-10" db="EMBL/GenBank/DDBJ databases">
        <title>Genome assembly for a Yunnan-Guizhou Plateau 3E fish, Anabarilius grahami (Regan), and its evolutionary and genetic applications.</title>
        <authorList>
            <person name="Jiang W."/>
        </authorList>
    </citation>
    <scope>NUCLEOTIDE SEQUENCE [LARGE SCALE GENOMIC DNA]</scope>
    <source>
        <strain evidence="19">AG-KIZ</strain>
        <tissue evidence="19">Muscle</tissue>
    </source>
</reference>
<dbReference type="Gene3D" id="3.30.70.330">
    <property type="match status" value="3"/>
</dbReference>
<feature type="compositionally biased region" description="Basic residues" evidence="16">
    <location>
        <begin position="64"/>
        <end position="82"/>
    </location>
</feature>
<dbReference type="InterPro" id="IPR012677">
    <property type="entry name" value="Nucleotide-bd_a/b_plait_sf"/>
</dbReference>
<dbReference type="AlphaFoldDB" id="A0A3N0XL71"/>
<feature type="transmembrane region" description="Helical" evidence="17">
    <location>
        <begin position="583"/>
        <end position="607"/>
    </location>
</feature>
<keyword evidence="4" id="KW-0507">mRNA processing</keyword>
<evidence type="ECO:0000256" key="14">
    <source>
        <dbReference type="ARBA" id="ARBA00080865"/>
    </source>
</evidence>
<dbReference type="GO" id="GO:0005634">
    <property type="term" value="C:nucleus"/>
    <property type="evidence" value="ECO:0007669"/>
    <property type="project" value="UniProtKB-SubCell"/>
</dbReference>
<feature type="domain" description="RRM" evidence="18">
    <location>
        <begin position="223"/>
        <end position="301"/>
    </location>
</feature>
<sequence>MSDFDEFERQLTENKQADRDKENKHHRRSGSRSRSRDRDRKRRSRDRDRERRGSRERHGDSKDRRHRRSRSPHREKKKIKVKKYWDVPPPGFEHITPMQYKAMQAAGQIPATALLPTMTPEGLAVTPTPVPVVGSQMTRQARRLYVGNIPFGITEFRSVDETTQAMAFDGIIFQGQSLKIRRPHDYQPLPGMSENPSVYVPGTSLFSSPNSCVVSTVVPDSAHKLFIGGLPNYLNDDQVKELLTSFGPLKAFNLVKDSATGLSKGYAFCEYVDVNISDQAIAGLNGMQLGDKKLLVQRASVGSKNTTLTGINQTPVTLQVPGLMNSSMTQMGGIPTEVLCLMNMVAPEELLDDEEYEEIVEDVRDECSKYGQVKSIEIPRPVDGLEVPGTGKIFVEFMSVFDSQKAMQGLTGRKFANRVVVTKYCDPDAYHRRDFCFVSAMWSNFFLPQDEDGRVGGAGSKSGRAGKRPRPPRMSDSQEGKIKLAFFIALIGVTLTVLGMGTEFWVEVSQPKHFRNNQTCEMAHYGLWKSCIRTLWVSDIDPERESCGPAELPGESNCTFFKFYTSGENAVIFKKTTQKSLHITGAMLALFSLFLMVMGSLCITMSLSKSVPFFLKPATICFVFSGILVLLSIIVFHQSVLALLASDHSIPLHHELSWSVACVGSAGAILIFGGLMFLLLSLPYNPLDKCFGQQSSSDG</sequence>
<dbReference type="OrthoDB" id="10266058at2759"/>
<dbReference type="EMBL" id="RJVU01072388">
    <property type="protein sequence ID" value="ROI36412.1"/>
    <property type="molecule type" value="Genomic_DNA"/>
</dbReference>
<dbReference type="Pfam" id="PF13903">
    <property type="entry name" value="Claudin_2"/>
    <property type="match status" value="1"/>
</dbReference>
<comment type="caution">
    <text evidence="19">The sequence shown here is derived from an EMBL/GenBank/DDBJ whole genome shotgun (WGS) entry which is preliminary data.</text>
</comment>
<dbReference type="InterPro" id="IPR006529">
    <property type="entry name" value="U2AF_lg"/>
</dbReference>
<evidence type="ECO:0000256" key="13">
    <source>
        <dbReference type="ARBA" id="ARBA00067256"/>
    </source>
</evidence>
<feature type="compositionally biased region" description="Basic and acidic residues" evidence="16">
    <location>
        <begin position="45"/>
        <end position="63"/>
    </location>
</feature>
<evidence type="ECO:0000256" key="10">
    <source>
        <dbReference type="ARBA" id="ARBA00023187"/>
    </source>
</evidence>
<dbReference type="GO" id="GO:0016020">
    <property type="term" value="C:membrane"/>
    <property type="evidence" value="ECO:0007669"/>
    <property type="project" value="UniProtKB-SubCell"/>
</dbReference>
<dbReference type="CDD" id="cd12232">
    <property type="entry name" value="RRM3_U2AF65"/>
    <property type="match status" value="1"/>
</dbReference>
<feature type="transmembrane region" description="Helical" evidence="17">
    <location>
        <begin position="613"/>
        <end position="636"/>
    </location>
</feature>
<dbReference type="InterPro" id="IPR010519">
    <property type="entry name" value="Tra"/>
</dbReference>
<dbReference type="CDD" id="cd12231">
    <property type="entry name" value="RRM2_U2AF65"/>
    <property type="match status" value="1"/>
</dbReference>
<evidence type="ECO:0000256" key="4">
    <source>
        <dbReference type="ARBA" id="ARBA00022664"/>
    </source>
</evidence>
<keyword evidence="11" id="KW-0539">Nucleus</keyword>
<dbReference type="GO" id="GO:0006816">
    <property type="term" value="P:calcium ion transport"/>
    <property type="evidence" value="ECO:0007669"/>
    <property type="project" value="InterPro"/>
</dbReference>
<evidence type="ECO:0000313" key="20">
    <source>
        <dbReference type="Proteomes" id="UP000281406"/>
    </source>
</evidence>
<dbReference type="SUPFAM" id="SSF54928">
    <property type="entry name" value="RNA-binding domain, RBD"/>
    <property type="match status" value="3"/>
</dbReference>
<evidence type="ECO:0000256" key="16">
    <source>
        <dbReference type="SAM" id="MobiDB-lite"/>
    </source>
</evidence>
<dbReference type="Pfam" id="PF00076">
    <property type="entry name" value="RRM_1"/>
    <property type="match status" value="2"/>
</dbReference>
<dbReference type="GO" id="GO:0046660">
    <property type="term" value="P:female sex differentiation"/>
    <property type="evidence" value="ECO:0007669"/>
    <property type="project" value="InterPro"/>
</dbReference>
<dbReference type="InterPro" id="IPR004031">
    <property type="entry name" value="PMP22/EMP/MP20/Claudin"/>
</dbReference>
<feature type="transmembrane region" description="Helical" evidence="17">
    <location>
        <begin position="656"/>
        <end position="679"/>
    </location>
</feature>
<name>A0A3N0XL71_ANAGA</name>
<dbReference type="InterPro" id="IPR008370">
    <property type="entry name" value="VDCC_g6su"/>
</dbReference>
<dbReference type="InterPro" id="IPR035979">
    <property type="entry name" value="RBD_domain_sf"/>
</dbReference>
<dbReference type="Pfam" id="PF06495">
    <property type="entry name" value="Transformer"/>
    <property type="match status" value="1"/>
</dbReference>
<dbReference type="NCBIfam" id="TIGR01642">
    <property type="entry name" value="U2AF_lg"/>
    <property type="match status" value="1"/>
</dbReference>
<dbReference type="GO" id="GO:0008380">
    <property type="term" value="P:RNA splicing"/>
    <property type="evidence" value="ECO:0007669"/>
    <property type="project" value="UniProtKB-KW"/>
</dbReference>
<feature type="transmembrane region" description="Helical" evidence="17">
    <location>
        <begin position="484"/>
        <end position="506"/>
    </location>
</feature>
<feature type="domain" description="RRM" evidence="18">
    <location>
        <begin position="327"/>
        <end position="427"/>
    </location>
</feature>
<comment type="subcellular location">
    <subcellularLocation>
        <location evidence="2">Membrane</location>
        <topology evidence="2">Multi-pass membrane protein</topology>
    </subcellularLocation>
    <subcellularLocation>
        <location evidence="1">Nucleus</location>
    </subcellularLocation>
</comment>
<keyword evidence="7 15" id="KW-0694">RNA-binding</keyword>
<feature type="region of interest" description="Disordered" evidence="16">
    <location>
        <begin position="1"/>
        <end position="82"/>
    </location>
</feature>
<evidence type="ECO:0000256" key="8">
    <source>
        <dbReference type="ARBA" id="ARBA00022989"/>
    </source>
</evidence>
<keyword evidence="9 17" id="KW-0472">Membrane</keyword>
<gene>
    <name evidence="19" type="ORF">DPX16_11353</name>
</gene>
<dbReference type="PROSITE" id="PS50102">
    <property type="entry name" value="RRM"/>
    <property type="match status" value="2"/>
</dbReference>
<evidence type="ECO:0000256" key="17">
    <source>
        <dbReference type="SAM" id="Phobius"/>
    </source>
</evidence>
<dbReference type="PRINTS" id="PR01794">
    <property type="entry name" value="VDCCGAMMA6"/>
</dbReference>
<evidence type="ECO:0000256" key="11">
    <source>
        <dbReference type="ARBA" id="ARBA00023242"/>
    </source>
</evidence>
<dbReference type="Proteomes" id="UP000281406">
    <property type="component" value="Unassembled WGS sequence"/>
</dbReference>
<dbReference type="PANTHER" id="PTHR23139">
    <property type="entry name" value="RNA-BINDING PROTEIN"/>
    <property type="match status" value="1"/>
</dbReference>
<dbReference type="GO" id="GO:0006397">
    <property type="term" value="P:mRNA processing"/>
    <property type="evidence" value="ECO:0007669"/>
    <property type="project" value="UniProtKB-KW"/>
</dbReference>
<protein>
    <recommendedName>
        <fullName evidence="3">Female-specific protein transformer</fullName>
    </recommendedName>
    <alternativeName>
        <fullName evidence="13">Splicing factor U2AF 65 kDa subunit</fullName>
    </alternativeName>
    <alternativeName>
        <fullName evidence="14">U2 auxiliary factor 65 kDa subunit</fullName>
    </alternativeName>
    <alternativeName>
        <fullName evidence="12">U2 snRNP auxiliary factor large subunit</fullName>
    </alternativeName>
</protein>
<evidence type="ECO:0000259" key="18">
    <source>
        <dbReference type="PROSITE" id="PS50102"/>
    </source>
</evidence>
<keyword evidence="8 17" id="KW-1133">Transmembrane helix</keyword>
<evidence type="ECO:0000256" key="12">
    <source>
        <dbReference type="ARBA" id="ARBA00030821"/>
    </source>
</evidence>
<feature type="region of interest" description="Disordered" evidence="16">
    <location>
        <begin position="453"/>
        <end position="477"/>
    </location>
</feature>
<keyword evidence="20" id="KW-1185">Reference proteome</keyword>